<protein>
    <submittedName>
        <fullName evidence="3">Histidine kinase</fullName>
    </submittedName>
</protein>
<feature type="domain" description="FecR protein" evidence="1">
    <location>
        <begin position="114"/>
        <end position="209"/>
    </location>
</feature>
<keyword evidence="3" id="KW-0418">Kinase</keyword>
<sequence length="325" mass="36197">MLTRRTELPLDPKILEEAAEWLMRLSERDLSATERDEWECWKVSSPERNRAWSRAQLLQSKLGGLPPSLAMSTLDRPSSPERRALLGKLAILLAVVPAGWGSWKLAQSQQWSADYRTAVGQRRELTLADGSHVTLNTDTAIDVLFDTRQRLINVREGEILVQTAPDTSSLPRPFLVSTRQGHMQALGTRFTVRELASRTYLAVLDGAVRVELADSRQAAPLMVNAGQRTEFSAQNFGPLNPADRNVGAWTQGMLMADKMRLADFVAELSRYRKGFVRCDPAIAQLRISGAFPISDTQRTLNMLVQTYPVLVTGHLGGYWVTLSPA</sequence>
<dbReference type="EMBL" id="JPQT01000119">
    <property type="protein sequence ID" value="KFE48945.1"/>
    <property type="molecule type" value="Genomic_DNA"/>
</dbReference>
<dbReference type="InterPro" id="IPR032623">
    <property type="entry name" value="FecR_N"/>
</dbReference>
<dbReference type="Pfam" id="PF04773">
    <property type="entry name" value="FecR"/>
    <property type="match status" value="1"/>
</dbReference>
<evidence type="ECO:0000259" key="2">
    <source>
        <dbReference type="Pfam" id="PF16220"/>
    </source>
</evidence>
<evidence type="ECO:0000313" key="4">
    <source>
        <dbReference type="Proteomes" id="UP000028643"/>
    </source>
</evidence>
<gene>
    <name evidence="3" type="ORF">IV02_20050</name>
</gene>
<dbReference type="Gene3D" id="2.60.120.1440">
    <property type="match status" value="1"/>
</dbReference>
<dbReference type="RefSeq" id="WP_047577171.1">
    <property type="nucleotide sequence ID" value="NZ_JPQT01000119.1"/>
</dbReference>
<dbReference type="InterPro" id="IPR012373">
    <property type="entry name" value="Ferrdict_sens_TM"/>
</dbReference>
<dbReference type="GO" id="GO:0016301">
    <property type="term" value="F:kinase activity"/>
    <property type="evidence" value="ECO:0007669"/>
    <property type="project" value="UniProtKB-KW"/>
</dbReference>
<dbReference type="PANTHER" id="PTHR30273:SF2">
    <property type="entry name" value="PROTEIN FECR"/>
    <property type="match status" value="1"/>
</dbReference>
<dbReference type="PANTHER" id="PTHR30273">
    <property type="entry name" value="PERIPLASMIC SIGNAL SENSOR AND SIGMA FACTOR ACTIVATOR FECR-RELATED"/>
    <property type="match status" value="1"/>
</dbReference>
<dbReference type="InterPro" id="IPR006860">
    <property type="entry name" value="FecR"/>
</dbReference>
<dbReference type="PATRIC" id="fig|317.174.peg.4100"/>
<dbReference type="AlphaFoldDB" id="A0A085V0I2"/>
<reference evidence="3 4" key="1">
    <citation type="submission" date="2014-07" db="EMBL/GenBank/DDBJ databases">
        <title>Draft Genome Sequences of Environmental Pseudomonas syringae strains.</title>
        <authorList>
            <person name="Baltrus D.A."/>
            <person name="Berge O."/>
            <person name="Morris C."/>
        </authorList>
    </citation>
    <scope>NUCLEOTIDE SEQUENCE [LARGE SCALE GENOMIC DNA]</scope>
    <source>
        <strain evidence="3 4">CEB003</strain>
    </source>
</reference>
<dbReference type="PIRSF" id="PIRSF018266">
    <property type="entry name" value="FecR"/>
    <property type="match status" value="1"/>
</dbReference>
<accession>A0A085V0I2</accession>
<evidence type="ECO:0000259" key="1">
    <source>
        <dbReference type="Pfam" id="PF04773"/>
    </source>
</evidence>
<proteinExistence type="predicted"/>
<evidence type="ECO:0000313" key="3">
    <source>
        <dbReference type="EMBL" id="KFE48945.1"/>
    </source>
</evidence>
<name>A0A085V0I2_PSESX</name>
<feature type="domain" description="FecR N-terminal" evidence="2">
    <location>
        <begin position="16"/>
        <end position="56"/>
    </location>
</feature>
<comment type="caution">
    <text evidence="3">The sequence shown here is derived from an EMBL/GenBank/DDBJ whole genome shotgun (WGS) entry which is preliminary data.</text>
</comment>
<keyword evidence="3" id="KW-0808">Transferase</keyword>
<dbReference type="Proteomes" id="UP000028643">
    <property type="component" value="Unassembled WGS sequence"/>
</dbReference>
<organism evidence="3 4">
    <name type="scientific">Pseudomonas syringae</name>
    <dbReference type="NCBI Taxonomy" id="317"/>
    <lineage>
        <taxon>Bacteria</taxon>
        <taxon>Pseudomonadati</taxon>
        <taxon>Pseudomonadota</taxon>
        <taxon>Gammaproteobacteria</taxon>
        <taxon>Pseudomonadales</taxon>
        <taxon>Pseudomonadaceae</taxon>
        <taxon>Pseudomonas</taxon>
    </lineage>
</organism>
<dbReference type="GO" id="GO:0016989">
    <property type="term" value="F:sigma factor antagonist activity"/>
    <property type="evidence" value="ECO:0007669"/>
    <property type="project" value="TreeGrafter"/>
</dbReference>
<dbReference type="Pfam" id="PF16220">
    <property type="entry name" value="DUF4880"/>
    <property type="match status" value="1"/>
</dbReference>